<evidence type="ECO:0000256" key="1">
    <source>
        <dbReference type="ARBA" id="ARBA00004141"/>
    </source>
</evidence>
<dbReference type="AlphaFoldDB" id="A0A7R9BSC3"/>
<dbReference type="PROSITE" id="PS50850">
    <property type="entry name" value="MFS"/>
    <property type="match status" value="1"/>
</dbReference>
<dbReference type="OrthoDB" id="6346465at2759"/>
<feature type="transmembrane region" description="Helical" evidence="2">
    <location>
        <begin position="100"/>
        <end position="127"/>
    </location>
</feature>
<dbReference type="EMBL" id="OA883803">
    <property type="protein sequence ID" value="CAD7279735.1"/>
    <property type="molecule type" value="Genomic_DNA"/>
</dbReference>
<protein>
    <recommendedName>
        <fullName evidence="3">Major facilitator superfamily (MFS) profile domain-containing protein</fullName>
    </recommendedName>
</protein>
<dbReference type="GO" id="GO:0016020">
    <property type="term" value="C:membrane"/>
    <property type="evidence" value="ECO:0007669"/>
    <property type="project" value="UniProtKB-SubCell"/>
</dbReference>
<dbReference type="GO" id="GO:0022857">
    <property type="term" value="F:transmembrane transporter activity"/>
    <property type="evidence" value="ECO:0007669"/>
    <property type="project" value="InterPro"/>
</dbReference>
<feature type="transmembrane region" description="Helical" evidence="2">
    <location>
        <begin position="72"/>
        <end position="94"/>
    </location>
</feature>
<organism evidence="4">
    <name type="scientific">Notodromas monacha</name>
    <dbReference type="NCBI Taxonomy" id="399045"/>
    <lineage>
        <taxon>Eukaryota</taxon>
        <taxon>Metazoa</taxon>
        <taxon>Ecdysozoa</taxon>
        <taxon>Arthropoda</taxon>
        <taxon>Crustacea</taxon>
        <taxon>Oligostraca</taxon>
        <taxon>Ostracoda</taxon>
        <taxon>Podocopa</taxon>
        <taxon>Podocopida</taxon>
        <taxon>Cypridocopina</taxon>
        <taxon>Cypridoidea</taxon>
        <taxon>Cyprididae</taxon>
        <taxon>Notodromas</taxon>
    </lineage>
</organism>
<dbReference type="InterPro" id="IPR011701">
    <property type="entry name" value="MFS"/>
</dbReference>
<reference evidence="4" key="1">
    <citation type="submission" date="2020-11" db="EMBL/GenBank/DDBJ databases">
        <authorList>
            <person name="Tran Van P."/>
        </authorList>
    </citation>
    <scope>NUCLEOTIDE SEQUENCE</scope>
</reference>
<dbReference type="InterPro" id="IPR036259">
    <property type="entry name" value="MFS_trans_sf"/>
</dbReference>
<evidence type="ECO:0000259" key="3">
    <source>
        <dbReference type="PROSITE" id="PS50850"/>
    </source>
</evidence>
<comment type="subcellular location">
    <subcellularLocation>
        <location evidence="1">Membrane</location>
        <topology evidence="1">Multi-pass membrane protein</topology>
    </subcellularLocation>
</comment>
<dbReference type="InterPro" id="IPR020846">
    <property type="entry name" value="MFS_dom"/>
</dbReference>
<keyword evidence="2" id="KW-0812">Transmembrane</keyword>
<keyword evidence="2" id="KW-0472">Membrane</keyword>
<dbReference type="Pfam" id="PF07690">
    <property type="entry name" value="MFS_1"/>
    <property type="match status" value="1"/>
</dbReference>
<keyword evidence="2" id="KW-1133">Transmembrane helix</keyword>
<feature type="domain" description="Major facilitator superfamily (MFS) profile" evidence="3">
    <location>
        <begin position="25"/>
        <end position="138"/>
    </location>
</feature>
<accession>A0A7R9BSC3</accession>
<dbReference type="Gene3D" id="1.20.1250.20">
    <property type="entry name" value="MFS general substrate transporter like domains"/>
    <property type="match status" value="1"/>
</dbReference>
<evidence type="ECO:0000256" key="2">
    <source>
        <dbReference type="SAM" id="Phobius"/>
    </source>
</evidence>
<name>A0A7R9BSC3_9CRUS</name>
<dbReference type="EMBL" id="CAJPEX010001766">
    <property type="protein sequence ID" value="CAG0919887.1"/>
    <property type="molecule type" value="Genomic_DNA"/>
</dbReference>
<sequence length="138" mass="15175">MLADLRRARPKRAASQHTFCNGHSWYLQISVLGSLHHVATGIYAGFCGEYTSVAIPSFLADPRAQKLAQSEVAAIVSTYYAGLIVGYFFGAFVAEKFSKRVFLLATFLPMAAAWLPFCFVTSLPLMIIARLSQGLIYC</sequence>
<proteinExistence type="predicted"/>
<gene>
    <name evidence="4" type="ORF">NMOB1V02_LOCUS7403</name>
</gene>
<evidence type="ECO:0000313" key="5">
    <source>
        <dbReference type="Proteomes" id="UP000678499"/>
    </source>
</evidence>
<dbReference type="Proteomes" id="UP000678499">
    <property type="component" value="Unassembled WGS sequence"/>
</dbReference>
<evidence type="ECO:0000313" key="4">
    <source>
        <dbReference type="EMBL" id="CAD7279735.1"/>
    </source>
</evidence>
<keyword evidence="5" id="KW-1185">Reference proteome</keyword>
<dbReference type="SUPFAM" id="SSF103473">
    <property type="entry name" value="MFS general substrate transporter"/>
    <property type="match status" value="1"/>
</dbReference>